<keyword evidence="1" id="KW-1133">Transmembrane helix</keyword>
<comment type="caution">
    <text evidence="2">The sequence shown here is derived from an EMBL/GenBank/DDBJ whole genome shotgun (WGS) entry which is preliminary data.</text>
</comment>
<dbReference type="EMBL" id="AWFF01000032">
    <property type="protein sequence ID" value="KCZ54916.1"/>
    <property type="molecule type" value="Genomic_DNA"/>
</dbReference>
<evidence type="ECO:0000313" key="3">
    <source>
        <dbReference type="Proteomes" id="UP000027037"/>
    </source>
</evidence>
<proteinExistence type="predicted"/>
<evidence type="ECO:0000256" key="1">
    <source>
        <dbReference type="SAM" id="Phobius"/>
    </source>
</evidence>
<keyword evidence="1" id="KW-0472">Membrane</keyword>
<name>A0A062U3J7_9PROT</name>
<dbReference type="PATRIC" id="fig|1280946.3.peg.1381"/>
<gene>
    <name evidence="2" type="ORF">HY29_01550</name>
</gene>
<accession>A0A062U3J7</accession>
<dbReference type="AlphaFoldDB" id="A0A062U3J7"/>
<protein>
    <submittedName>
        <fullName evidence="2">Uncharacterized protein</fullName>
    </submittedName>
</protein>
<dbReference type="Proteomes" id="UP000027037">
    <property type="component" value="Unassembled WGS sequence"/>
</dbReference>
<sequence length="129" mass="14825">MYIGNMTDPRFAPAFAYVHPVFWPWLWLQLWAIAKYQKETGQHFLLRITRYGSVRLKYASDRPKPKPKNLYKYEAPAVPAWERPALGSDMPVEFAEDAQPFILSALCNFMESAIADLRAAYRAPAPDTS</sequence>
<reference evidence="2 3" key="1">
    <citation type="journal article" date="2014" name="Antonie Van Leeuwenhoek">
        <title>Hyphomonas beringensis sp. nov. and Hyphomonas chukchiensis sp. nov., isolated from surface seawater of the Bering Sea and Chukchi Sea.</title>
        <authorList>
            <person name="Li C."/>
            <person name="Lai Q."/>
            <person name="Li G."/>
            <person name="Dong C."/>
            <person name="Wang J."/>
            <person name="Liao Y."/>
            <person name="Shao Z."/>
        </authorList>
    </citation>
    <scope>NUCLEOTIDE SEQUENCE [LARGE SCALE GENOMIC DNA]</scope>
    <source>
        <strain evidence="2 3">25B14_1</strain>
    </source>
</reference>
<evidence type="ECO:0000313" key="2">
    <source>
        <dbReference type="EMBL" id="KCZ54916.1"/>
    </source>
</evidence>
<keyword evidence="1" id="KW-0812">Transmembrane</keyword>
<feature type="transmembrane region" description="Helical" evidence="1">
    <location>
        <begin position="14"/>
        <end position="34"/>
    </location>
</feature>
<keyword evidence="3" id="KW-1185">Reference proteome</keyword>
<organism evidence="2 3">
    <name type="scientific">Hyphomonas beringensis</name>
    <dbReference type="NCBI Taxonomy" id="1280946"/>
    <lineage>
        <taxon>Bacteria</taxon>
        <taxon>Pseudomonadati</taxon>
        <taxon>Pseudomonadota</taxon>
        <taxon>Alphaproteobacteria</taxon>
        <taxon>Hyphomonadales</taxon>
        <taxon>Hyphomonadaceae</taxon>
        <taxon>Hyphomonas</taxon>
    </lineage>
</organism>